<evidence type="ECO:0008006" key="3">
    <source>
        <dbReference type="Google" id="ProtNLM"/>
    </source>
</evidence>
<dbReference type="EMBL" id="BQKY01000017">
    <property type="protein sequence ID" value="GJN94432.1"/>
    <property type="molecule type" value="Genomic_DNA"/>
</dbReference>
<accession>A0AAV5GZM4</accession>
<dbReference type="AlphaFoldDB" id="A0AAV5GZM4"/>
<evidence type="ECO:0000313" key="2">
    <source>
        <dbReference type="Proteomes" id="UP001342314"/>
    </source>
</evidence>
<keyword evidence="2" id="KW-1185">Reference proteome</keyword>
<evidence type="ECO:0000313" key="1">
    <source>
        <dbReference type="EMBL" id="GJN94432.1"/>
    </source>
</evidence>
<organism evidence="1 2">
    <name type="scientific">Rhodotorula paludigena</name>
    <dbReference type="NCBI Taxonomy" id="86838"/>
    <lineage>
        <taxon>Eukaryota</taxon>
        <taxon>Fungi</taxon>
        <taxon>Dikarya</taxon>
        <taxon>Basidiomycota</taxon>
        <taxon>Pucciniomycotina</taxon>
        <taxon>Microbotryomycetes</taxon>
        <taxon>Sporidiobolales</taxon>
        <taxon>Sporidiobolaceae</taxon>
        <taxon>Rhodotorula</taxon>
    </lineage>
</organism>
<gene>
    <name evidence="1" type="ORF">Rhopal_007512-T1</name>
</gene>
<comment type="caution">
    <text evidence="1">The sequence shown here is derived from an EMBL/GenBank/DDBJ whole genome shotgun (WGS) entry which is preliminary data.</text>
</comment>
<protein>
    <recommendedName>
        <fullName evidence="3">F-box domain-containing protein</fullName>
    </recommendedName>
</protein>
<proteinExistence type="predicted"/>
<name>A0AAV5GZM4_9BASI</name>
<reference evidence="1 2" key="1">
    <citation type="submission" date="2021-12" db="EMBL/GenBank/DDBJ databases">
        <title>High titer production of polyol ester of fatty acids by Rhodotorula paludigena BS15 towards product separation-free biomass refinery.</title>
        <authorList>
            <person name="Mano J."/>
            <person name="Ono H."/>
            <person name="Tanaka T."/>
            <person name="Naito K."/>
            <person name="Sushida H."/>
            <person name="Ike M."/>
            <person name="Tokuyasu K."/>
            <person name="Kitaoka M."/>
        </authorList>
    </citation>
    <scope>NUCLEOTIDE SEQUENCE [LARGE SCALE GENOMIC DNA]</scope>
    <source>
        <strain evidence="1 2">BS15</strain>
    </source>
</reference>
<sequence length="325" mass="36545">MFNRLPAELQARILEFAVPPPGGSTWAENRIHTAGTLALVHPTWTRSARRLMWEPMWLNVSGYGAISTLKLERRITKAEEVLGRPVRSLWLELPMRPMPKEARALDLLVGKCPQVEGAWINHGGASFATLSKLSKLTRLHLIGIEFERGASFAGIADRLAFLSFDACFGALHLAPLPHLSTLVFRSCKAPERRQDVNFARQFPSVQSFEWGSVSALPTSCVNTLPASVRRLALGVIYEPYKYNHHDTGTPLVLPDSLEELILRVQMRKDNEDDEDEVELVRQWGQQACDKNGVRLEMHVEEIEAEAAHYVPQLNELYSGLGGLWY</sequence>
<dbReference type="Proteomes" id="UP001342314">
    <property type="component" value="Unassembled WGS sequence"/>
</dbReference>